<dbReference type="InterPro" id="IPR050680">
    <property type="entry name" value="YpeA/RimI_acetyltransf"/>
</dbReference>
<dbReference type="CDD" id="cd04301">
    <property type="entry name" value="NAT_SF"/>
    <property type="match status" value="1"/>
</dbReference>
<keyword evidence="2 4" id="KW-0012">Acyltransferase</keyword>
<dbReference type="InterPro" id="IPR000182">
    <property type="entry name" value="GNAT_dom"/>
</dbReference>
<feature type="domain" description="N-acetyltransferase" evidence="3">
    <location>
        <begin position="1"/>
        <end position="136"/>
    </location>
</feature>
<dbReference type="RefSeq" id="WP_013354268.1">
    <property type="nucleotide sequence ID" value="NC_014551.1"/>
</dbReference>
<evidence type="ECO:0000256" key="1">
    <source>
        <dbReference type="ARBA" id="ARBA00022679"/>
    </source>
</evidence>
<reference evidence="5" key="2">
    <citation type="journal article" date="2011" name="J. Biotechnol.">
        <title>Genome sequence of B. amyloliquefaciens type strain DSM7(T) reveals differences to plant-associated B. amyloliquefaciens FZB42.</title>
        <authorList>
            <person name="Ruckert C."/>
            <person name="Blom J."/>
            <person name="Chen X."/>
            <person name="Reva O."/>
            <person name="Borriss R."/>
        </authorList>
    </citation>
    <scope>NUCLEOTIDE SEQUENCE [LARGE SCALE GENOMIC DNA]</scope>
    <source>
        <strain evidence="5">DSM 7</strain>
    </source>
</reference>
<dbReference type="AlphaFoldDB" id="A0A9P1NJN1"/>
<evidence type="ECO:0000259" key="3">
    <source>
        <dbReference type="PROSITE" id="PS51186"/>
    </source>
</evidence>
<dbReference type="EC" id="2.3.1.-" evidence="4"/>
<dbReference type="InterPro" id="IPR016181">
    <property type="entry name" value="Acyl_CoA_acyltransferase"/>
</dbReference>
<protein>
    <submittedName>
        <fullName evidence="4">Acetyltransferase, GNAT family RBAM_038050</fullName>
        <ecNumber evidence="4">2.3.1.-</ecNumber>
    </submittedName>
</protein>
<reference evidence="4 5" key="1">
    <citation type="journal article" date="2011" name="Int. J. Syst. Evol. Microbiol.">
        <title>Relationship of Bacillus amyloliquefaciens clades associated with strains DSM 7T and FZB42T: a proposal for Bacillus amyloliquefaciens subsp. amyloliquefaciens subsp. nov. and Bacillus amyloliquefaciens subsp. plantarum subsp. nov. based on complete genome sequence comparisons.</title>
        <authorList>
            <person name="Borriss R."/>
            <person name="Chen X.H."/>
            <person name="Rueckert C."/>
            <person name="Blom J."/>
            <person name="Becker A."/>
            <person name="Baumgarth B."/>
            <person name="Fan B."/>
            <person name="Pukall R."/>
            <person name="Schumann P."/>
            <person name="Sproer C."/>
            <person name="Junge H."/>
            <person name="Vater J."/>
            <person name="Puhler A."/>
            <person name="Klenk H.P."/>
        </authorList>
    </citation>
    <scope>NUCLEOTIDE SEQUENCE [LARGE SCALE GENOMIC DNA]</scope>
    <source>
        <strain evidence="5">DSM 7</strain>
    </source>
</reference>
<dbReference type="EMBL" id="FN597644">
    <property type="protein sequence ID" value="CBI45037.1"/>
    <property type="molecule type" value="Genomic_DNA"/>
</dbReference>
<keyword evidence="1 4" id="KW-0808">Transferase</keyword>
<organism evidence="4 5">
    <name type="scientific">Bacillus amyloliquefaciens (strain ATCC 23350 / DSM 7 / BCRC 11601 / CCUG 28519 / NBRC 15535 / NRRL B-14393 / F)</name>
    <dbReference type="NCBI Taxonomy" id="692420"/>
    <lineage>
        <taxon>Bacteria</taxon>
        <taxon>Bacillati</taxon>
        <taxon>Bacillota</taxon>
        <taxon>Bacilli</taxon>
        <taxon>Bacillales</taxon>
        <taxon>Bacillaceae</taxon>
        <taxon>Bacillus</taxon>
        <taxon>Bacillus amyloliquefaciens group</taxon>
    </lineage>
</organism>
<accession>A0A9P1NJN1</accession>
<dbReference type="SUPFAM" id="SSF55729">
    <property type="entry name" value="Acyl-CoA N-acyltransferases (Nat)"/>
    <property type="match status" value="1"/>
</dbReference>
<dbReference type="KEGG" id="bao:BAMF_3911"/>
<dbReference type="Proteomes" id="UP000006562">
    <property type="component" value="Chromosome"/>
</dbReference>
<dbReference type="Pfam" id="PF00583">
    <property type="entry name" value="Acetyltransf_1"/>
    <property type="match status" value="1"/>
</dbReference>
<sequence length="136" mass="15332">MYIRRLTASDTQPYSNIRLEALKDHPDAFAVSHNEEKEWLPEKFKARIEADNAIMLGAFEKDRLIGIIKISKQPLYKLRHIAIIGSMYVSPEYRGSGAGKALMTKAISQAKKMKDTEQLHLSVTSTNEPGKKLCAQ</sequence>
<evidence type="ECO:0000313" key="4">
    <source>
        <dbReference type="EMBL" id="CBI45037.1"/>
    </source>
</evidence>
<proteinExistence type="predicted"/>
<evidence type="ECO:0000313" key="5">
    <source>
        <dbReference type="Proteomes" id="UP000006562"/>
    </source>
</evidence>
<dbReference type="PANTHER" id="PTHR43420">
    <property type="entry name" value="ACETYLTRANSFERASE"/>
    <property type="match status" value="1"/>
</dbReference>
<name>A0A9P1NJN1_BACAS</name>
<dbReference type="PROSITE" id="PS51186">
    <property type="entry name" value="GNAT"/>
    <property type="match status" value="1"/>
</dbReference>
<dbReference type="GO" id="GO:0016747">
    <property type="term" value="F:acyltransferase activity, transferring groups other than amino-acyl groups"/>
    <property type="evidence" value="ECO:0007669"/>
    <property type="project" value="InterPro"/>
</dbReference>
<evidence type="ECO:0000256" key="2">
    <source>
        <dbReference type="ARBA" id="ARBA00023315"/>
    </source>
</evidence>
<keyword evidence="5" id="KW-1185">Reference proteome</keyword>
<gene>
    <name evidence="4" type="primary">RBAM_038050</name>
    <name evidence="4" type="ordered locus">BAMF_3911</name>
</gene>
<dbReference type="Gene3D" id="3.40.630.30">
    <property type="match status" value="1"/>
</dbReference>